<dbReference type="Gene3D" id="3.90.420.10">
    <property type="entry name" value="Oxidoreductase, molybdopterin-binding domain"/>
    <property type="match status" value="1"/>
</dbReference>
<dbReference type="FunFam" id="3.90.420.10:FF:000003">
    <property type="entry name" value="Nitrate reductase"/>
    <property type="match status" value="1"/>
</dbReference>
<dbReference type="SUPFAM" id="SSF52343">
    <property type="entry name" value="Ferredoxin reductase-like, C-terminal NADP-linked domain"/>
    <property type="match status" value="1"/>
</dbReference>
<feature type="domain" description="Cytochrome b5 heme-binding" evidence="17">
    <location>
        <begin position="469"/>
        <end position="544"/>
    </location>
</feature>
<keyword evidence="12" id="KW-0560">Oxidoreductase</keyword>
<reference evidence="19 20" key="1">
    <citation type="submission" date="2020-12" db="EMBL/GenBank/DDBJ databases">
        <title>Metabolic potential, ecology and presence of endohyphal bacteria is reflected in genomic diversity of Mucoromycotina.</title>
        <authorList>
            <person name="Muszewska A."/>
            <person name="Okrasinska A."/>
            <person name="Steczkiewicz K."/>
            <person name="Drgas O."/>
            <person name="Orlowska M."/>
            <person name="Perlinska-Lenart U."/>
            <person name="Aleksandrzak-Piekarczyk T."/>
            <person name="Szatraj K."/>
            <person name="Zielenkiewicz U."/>
            <person name="Pilsyk S."/>
            <person name="Malc E."/>
            <person name="Mieczkowski P."/>
            <person name="Kruszewska J.S."/>
            <person name="Biernat P."/>
            <person name="Pawlowska J."/>
        </authorList>
    </citation>
    <scope>NUCLEOTIDE SEQUENCE [LARGE SCALE GENOMIC DNA]</scope>
    <source>
        <strain evidence="19 20">CBS 142.35</strain>
    </source>
</reference>
<sequence length="860" mass="97519">MVNLEEKQNNKDFLQPIMTVDPRDINTPDEHVLRDPSMLRLTGKHPFNAEPQLKKLEQSGYITPNQLHFVRNHGPVPQLNSDEHRLEIKGLVHHPIIITMQDILSMPSTTLPVTMVCAGNRRKEQNMVKQSIGFAWGSAGVSTACWTGVYLRDVINQFAGGLQENAFYICFEGSDNTSKGAYGTSVTAHRAMSDHYDIMLAYKMNGEDLPPDHGYPLRVIIPGCIGGRSVKWLKTIEASENESQNPFHDNDNKVMPTQVKSPEQATNEGWWKRPEYTLYDLNINSCITTPSHTDSIQLQNLQDTFTARGYAYTGGNRKITRVEVSLDSGKTWLLAHLTRPSADKVVSQYGDMKGPNYYKKSRHWCWVLWHVDMEVADLVRAEEMVVRAWDESQNTQPENLTWNLMGMMNNCWFRVKLTLTREPTLSIYCEHPTTVDGKEAPGWMERQLKQESVINTSSNGPSPLDKSALTTYTMTEVEKHDSETDCWIIVRDLVYDCTPFLKDHPGGASSILITGGTDCTEEFDAIHSSKAHDMLRDYLIGQVISNNDEKSSIASKSTTVSISESQKSHTTETSISAPSTPFEEMPPFLNPKQWKKMVLDTKEYLSPSIRIFRFVFDEATQQQDFGLPIGQHVYLKLPQEQTSRDTPVKNSMRAYTPSRCGPGFVEFLIKIYFPEGNTPGGTFTQILDKLRVGETIDVKGPLGEYEYQGEGHSSLMRQPSKHTKYICMIAGGTGITPMWQIIDALRHDHEPPHVSLIYCARTIQDLVLSKEIEQVQEMIGPKKFHIRYILSQKPNDEWQHGVGRLNLKELQDHMFPHENDNNEEKMVLLCGGQAMIDDCCKPLISEIMGKRFASNNIFVF</sequence>
<dbReference type="InterPro" id="IPR039261">
    <property type="entry name" value="FNR_nucleotide-bd"/>
</dbReference>
<dbReference type="PROSITE" id="PS50255">
    <property type="entry name" value="CYTOCHROME_B5_2"/>
    <property type="match status" value="1"/>
</dbReference>
<feature type="domain" description="FAD-binding FR-type" evidence="18">
    <location>
        <begin position="592"/>
        <end position="708"/>
    </location>
</feature>
<comment type="caution">
    <text evidence="19">The sequence shown here is derived from an EMBL/GenBank/DDBJ whole genome shotgun (WGS) entry which is preliminary data.</text>
</comment>
<dbReference type="Gene3D" id="2.60.40.650">
    <property type="match status" value="1"/>
</dbReference>
<keyword evidence="10" id="KW-0349">Heme</keyword>
<dbReference type="GO" id="GO:0030151">
    <property type="term" value="F:molybdenum ion binding"/>
    <property type="evidence" value="ECO:0007669"/>
    <property type="project" value="InterPro"/>
</dbReference>
<dbReference type="GO" id="GO:0042128">
    <property type="term" value="P:nitrate assimilation"/>
    <property type="evidence" value="ECO:0007669"/>
    <property type="project" value="UniProtKB-KW"/>
</dbReference>
<dbReference type="GO" id="GO:0006790">
    <property type="term" value="P:sulfur compound metabolic process"/>
    <property type="evidence" value="ECO:0007669"/>
    <property type="project" value="TreeGrafter"/>
</dbReference>
<comment type="cofactor">
    <cofactor evidence="3">
        <name>FAD</name>
        <dbReference type="ChEBI" id="CHEBI:57692"/>
    </cofactor>
</comment>
<evidence type="ECO:0000259" key="18">
    <source>
        <dbReference type="PROSITE" id="PS51384"/>
    </source>
</evidence>
<comment type="catalytic activity">
    <reaction evidence="15">
        <text>nitrite + NADP(+) + H2O = nitrate + NADPH + H(+)</text>
        <dbReference type="Rhea" id="RHEA:19061"/>
        <dbReference type="ChEBI" id="CHEBI:15377"/>
        <dbReference type="ChEBI" id="CHEBI:15378"/>
        <dbReference type="ChEBI" id="CHEBI:16301"/>
        <dbReference type="ChEBI" id="CHEBI:17632"/>
        <dbReference type="ChEBI" id="CHEBI:57783"/>
        <dbReference type="ChEBI" id="CHEBI:58349"/>
        <dbReference type="EC" id="1.7.1.3"/>
    </reaction>
</comment>
<dbReference type="PROSITE" id="PS51384">
    <property type="entry name" value="FAD_FR"/>
    <property type="match status" value="1"/>
</dbReference>
<dbReference type="InterPro" id="IPR008335">
    <property type="entry name" value="Mopterin_OxRdtase_euk"/>
</dbReference>
<dbReference type="CDD" id="cd06183">
    <property type="entry name" value="cyt_b5_reduct_like"/>
    <property type="match status" value="1"/>
</dbReference>
<dbReference type="InterPro" id="IPR017927">
    <property type="entry name" value="FAD-bd_FR_type"/>
</dbReference>
<comment type="cofactor">
    <cofactor evidence="2">
        <name>heme</name>
        <dbReference type="ChEBI" id="CHEBI:30413"/>
    </cofactor>
</comment>
<dbReference type="FunFam" id="3.10.120.10:FF:000007">
    <property type="entry name" value="Sulfite oxidase, mitochondrial"/>
    <property type="match status" value="1"/>
</dbReference>
<dbReference type="PANTHER" id="PTHR19372">
    <property type="entry name" value="SULFITE REDUCTASE"/>
    <property type="match status" value="1"/>
</dbReference>
<dbReference type="InterPro" id="IPR000572">
    <property type="entry name" value="OxRdtase_Mopterin-bd_dom"/>
</dbReference>
<evidence type="ECO:0000256" key="11">
    <source>
        <dbReference type="ARBA" id="ARBA00022723"/>
    </source>
</evidence>
<dbReference type="InterPro" id="IPR005066">
    <property type="entry name" value="MoCF_OxRdtse_dimer"/>
</dbReference>
<dbReference type="InterPro" id="IPR018506">
    <property type="entry name" value="Cyt_B5_heme-BS"/>
</dbReference>
<comment type="function">
    <text evidence="4">Nitrate reductase is a key enzyme involved in the first step of nitrate assimilation in plants, fungi and bacteria.</text>
</comment>
<keyword evidence="9" id="KW-0500">Molybdenum</keyword>
<keyword evidence="14" id="KW-0534">Nitrate assimilation</keyword>
<dbReference type="SUPFAM" id="SSF55856">
    <property type="entry name" value="Cytochrome b5-like heme/steroid binding domain"/>
    <property type="match status" value="1"/>
</dbReference>
<name>A0A8H7RTV4_9FUNG</name>
<dbReference type="InterPro" id="IPR036400">
    <property type="entry name" value="Cyt_B5-like_heme/steroid_sf"/>
</dbReference>
<dbReference type="PRINTS" id="PR00406">
    <property type="entry name" value="CYTB5RDTASE"/>
</dbReference>
<dbReference type="GO" id="GO:0008482">
    <property type="term" value="F:sulfite oxidase activity"/>
    <property type="evidence" value="ECO:0007669"/>
    <property type="project" value="TreeGrafter"/>
</dbReference>
<evidence type="ECO:0000313" key="19">
    <source>
        <dbReference type="EMBL" id="KAG2216132.1"/>
    </source>
</evidence>
<comment type="cofactor">
    <cofactor evidence="1">
        <name>Mo-molybdopterin</name>
        <dbReference type="ChEBI" id="CHEBI:71302"/>
    </cofactor>
</comment>
<organism evidence="19 20">
    <name type="scientific">Circinella minor</name>
    <dbReference type="NCBI Taxonomy" id="1195481"/>
    <lineage>
        <taxon>Eukaryota</taxon>
        <taxon>Fungi</taxon>
        <taxon>Fungi incertae sedis</taxon>
        <taxon>Mucoromycota</taxon>
        <taxon>Mucoromycotina</taxon>
        <taxon>Mucoromycetes</taxon>
        <taxon>Mucorales</taxon>
        <taxon>Lichtheimiaceae</taxon>
        <taxon>Circinella</taxon>
    </lineage>
</organism>
<dbReference type="GO" id="GO:0050464">
    <property type="term" value="F:nitrate reductase (NADPH) activity"/>
    <property type="evidence" value="ECO:0007669"/>
    <property type="project" value="UniProtKB-EC"/>
</dbReference>
<dbReference type="Pfam" id="PF00174">
    <property type="entry name" value="Oxidored_molyb"/>
    <property type="match status" value="1"/>
</dbReference>
<dbReference type="PROSITE" id="PS00191">
    <property type="entry name" value="CYTOCHROME_B5_1"/>
    <property type="match status" value="1"/>
</dbReference>
<dbReference type="Gene3D" id="3.10.120.10">
    <property type="entry name" value="Cytochrome b5-like heme/steroid binding domain"/>
    <property type="match status" value="1"/>
</dbReference>
<dbReference type="OrthoDB" id="432685at2759"/>
<dbReference type="PANTHER" id="PTHR19372:SF7">
    <property type="entry name" value="SULFITE OXIDASE, MITOCHONDRIAL"/>
    <property type="match status" value="1"/>
</dbReference>
<dbReference type="PRINTS" id="PR00407">
    <property type="entry name" value="EUMOPTERIN"/>
</dbReference>
<dbReference type="SMART" id="SM01117">
    <property type="entry name" value="Cyt-b5"/>
    <property type="match status" value="1"/>
</dbReference>
<dbReference type="Proteomes" id="UP000646827">
    <property type="component" value="Unassembled WGS sequence"/>
</dbReference>
<gene>
    <name evidence="19" type="ORF">INT45_005644</name>
</gene>
<evidence type="ECO:0000256" key="2">
    <source>
        <dbReference type="ARBA" id="ARBA00001971"/>
    </source>
</evidence>
<evidence type="ECO:0000256" key="1">
    <source>
        <dbReference type="ARBA" id="ARBA00001924"/>
    </source>
</evidence>
<dbReference type="Gene3D" id="3.40.50.80">
    <property type="entry name" value="Nucleotide-binding domain of ferredoxin-NADP reductase (FNR) module"/>
    <property type="match status" value="1"/>
</dbReference>
<dbReference type="InterPro" id="IPR008333">
    <property type="entry name" value="Cbr1-like_FAD-bd_dom"/>
</dbReference>
<dbReference type="SUPFAM" id="SSF81296">
    <property type="entry name" value="E set domains"/>
    <property type="match status" value="1"/>
</dbReference>
<dbReference type="Pfam" id="PF00175">
    <property type="entry name" value="NAD_binding_1"/>
    <property type="match status" value="1"/>
</dbReference>
<keyword evidence="20" id="KW-1185">Reference proteome</keyword>
<dbReference type="GO" id="GO:0020037">
    <property type="term" value="F:heme binding"/>
    <property type="evidence" value="ECO:0007669"/>
    <property type="project" value="InterPro"/>
</dbReference>
<evidence type="ECO:0000256" key="7">
    <source>
        <dbReference type="ARBA" id="ARBA00012673"/>
    </source>
</evidence>
<feature type="compositionally biased region" description="Polar residues" evidence="16">
    <location>
        <begin position="555"/>
        <end position="565"/>
    </location>
</feature>
<evidence type="ECO:0000256" key="8">
    <source>
        <dbReference type="ARBA" id="ARBA00015499"/>
    </source>
</evidence>
<dbReference type="InterPro" id="IPR022407">
    <property type="entry name" value="OxRdtase_Mopterin_BS"/>
</dbReference>
<dbReference type="Pfam" id="PF00173">
    <property type="entry name" value="Cyt-b5"/>
    <property type="match status" value="1"/>
</dbReference>
<evidence type="ECO:0000256" key="3">
    <source>
        <dbReference type="ARBA" id="ARBA00001974"/>
    </source>
</evidence>
<dbReference type="InterPro" id="IPR017938">
    <property type="entry name" value="Riboflavin_synthase-like_b-brl"/>
</dbReference>
<dbReference type="SUPFAM" id="SSF56524">
    <property type="entry name" value="Oxidoreductase molybdopterin-binding domain"/>
    <property type="match status" value="1"/>
</dbReference>
<dbReference type="Pfam" id="PF03404">
    <property type="entry name" value="Mo-co_dimer"/>
    <property type="match status" value="1"/>
</dbReference>
<dbReference type="EMBL" id="JAEPRB010000451">
    <property type="protein sequence ID" value="KAG2216132.1"/>
    <property type="molecule type" value="Genomic_DNA"/>
</dbReference>
<dbReference type="PRINTS" id="PR00363">
    <property type="entry name" value="CYTOCHROMEB5"/>
</dbReference>
<dbReference type="Gene3D" id="2.40.30.10">
    <property type="entry name" value="Translation factors"/>
    <property type="match status" value="1"/>
</dbReference>
<keyword evidence="11" id="KW-0479">Metal-binding</keyword>
<dbReference type="EC" id="1.7.1.3" evidence="7"/>
<feature type="region of interest" description="Disordered" evidence="16">
    <location>
        <begin position="555"/>
        <end position="586"/>
    </location>
</feature>
<evidence type="ECO:0000256" key="12">
    <source>
        <dbReference type="ARBA" id="ARBA00023002"/>
    </source>
</evidence>
<evidence type="ECO:0000256" key="13">
    <source>
        <dbReference type="ARBA" id="ARBA00023004"/>
    </source>
</evidence>
<dbReference type="GO" id="GO:0043546">
    <property type="term" value="F:molybdopterin cofactor binding"/>
    <property type="evidence" value="ECO:0007669"/>
    <property type="project" value="InterPro"/>
</dbReference>
<dbReference type="InterPro" id="IPR036374">
    <property type="entry name" value="OxRdtase_Mopterin-bd_sf"/>
</dbReference>
<dbReference type="InterPro" id="IPR001199">
    <property type="entry name" value="Cyt_B5-like_heme/steroid-bd"/>
</dbReference>
<evidence type="ECO:0000256" key="4">
    <source>
        <dbReference type="ARBA" id="ARBA00003838"/>
    </source>
</evidence>
<evidence type="ECO:0000256" key="16">
    <source>
        <dbReference type="SAM" id="MobiDB-lite"/>
    </source>
</evidence>
<dbReference type="InterPro" id="IPR001433">
    <property type="entry name" value="OxRdtase_FAD/NAD-bd"/>
</dbReference>
<comment type="subunit">
    <text evidence="6">Homodimer.</text>
</comment>
<dbReference type="Pfam" id="PF00970">
    <property type="entry name" value="FAD_binding_6"/>
    <property type="match status" value="1"/>
</dbReference>
<protein>
    <recommendedName>
        <fullName evidence="8">Nitrate reductase [NADPH]</fullName>
        <ecNumber evidence="7">1.7.1.3</ecNumber>
    </recommendedName>
</protein>
<evidence type="ECO:0000259" key="17">
    <source>
        <dbReference type="PROSITE" id="PS50255"/>
    </source>
</evidence>
<dbReference type="AlphaFoldDB" id="A0A8H7RTV4"/>
<keyword evidence="13" id="KW-0408">Iron</keyword>
<evidence type="ECO:0000256" key="15">
    <source>
        <dbReference type="ARBA" id="ARBA00049155"/>
    </source>
</evidence>
<dbReference type="InterPro" id="IPR014756">
    <property type="entry name" value="Ig_E-set"/>
</dbReference>
<accession>A0A8H7RTV4</accession>
<evidence type="ECO:0000256" key="6">
    <source>
        <dbReference type="ARBA" id="ARBA00011738"/>
    </source>
</evidence>
<evidence type="ECO:0000256" key="14">
    <source>
        <dbReference type="ARBA" id="ARBA00023063"/>
    </source>
</evidence>
<dbReference type="SUPFAM" id="SSF63380">
    <property type="entry name" value="Riboflavin synthase domain-like"/>
    <property type="match status" value="1"/>
</dbReference>
<dbReference type="PROSITE" id="PS00559">
    <property type="entry name" value="MOLYBDOPTERIN_EUK"/>
    <property type="match status" value="1"/>
</dbReference>
<evidence type="ECO:0000313" key="20">
    <source>
        <dbReference type="Proteomes" id="UP000646827"/>
    </source>
</evidence>
<evidence type="ECO:0000256" key="5">
    <source>
        <dbReference type="ARBA" id="ARBA00006253"/>
    </source>
</evidence>
<evidence type="ECO:0000256" key="9">
    <source>
        <dbReference type="ARBA" id="ARBA00022505"/>
    </source>
</evidence>
<comment type="similarity">
    <text evidence="5">Belongs to the nitrate reductase family.</text>
</comment>
<proteinExistence type="inferred from homology"/>
<evidence type="ECO:0000256" key="10">
    <source>
        <dbReference type="ARBA" id="ARBA00022617"/>
    </source>
</evidence>